<dbReference type="EMBL" id="CP013862">
    <property type="protein sequence ID" value="ALX47868.1"/>
    <property type="molecule type" value="Genomic_DNA"/>
</dbReference>
<dbReference type="AlphaFoldDB" id="A0A0U4E3L6"/>
<organism evidence="1 2">
    <name type="scientific">Lentibacillus amyloliquefaciens</name>
    <dbReference type="NCBI Taxonomy" id="1472767"/>
    <lineage>
        <taxon>Bacteria</taxon>
        <taxon>Bacillati</taxon>
        <taxon>Bacillota</taxon>
        <taxon>Bacilli</taxon>
        <taxon>Bacillales</taxon>
        <taxon>Bacillaceae</taxon>
        <taxon>Lentibacillus</taxon>
    </lineage>
</organism>
<dbReference type="Proteomes" id="UP000050331">
    <property type="component" value="Chromosome"/>
</dbReference>
<accession>A0A0U4E3L6</accession>
<dbReference type="STRING" id="1472767.AOX59_04170"/>
<dbReference type="RefSeq" id="WP_068442255.1">
    <property type="nucleotide sequence ID" value="NZ_CP013862.1"/>
</dbReference>
<sequence length="196" mass="22693">MLQESFNQLLNQFSVPIQLNSETNSRKAIITSQSVSDSMPNFDDKNIQTNWEINRGDIIIYYNVEYLIITDVQAKRSYGYMATMRPMSNTLQYTYMTEGEYYYDRLGNKVYTEEPKEVTLDLPCIAYQEGTPTLDGGQIVVPDNRITVIMPDNESSQKLQMNTEHQLLNHNYNIVDINLLQSGLRIFTMEWVQSSS</sequence>
<reference evidence="1 2" key="1">
    <citation type="submission" date="2016-01" db="EMBL/GenBank/DDBJ databases">
        <title>Complete genome sequence of strain Lentibacillus amyloliquefaciens LAM0015T isolated from saline sediment.</title>
        <authorList>
            <person name="Wang J.-L."/>
            <person name="He M.-X."/>
        </authorList>
    </citation>
    <scope>NUCLEOTIDE SEQUENCE [LARGE SCALE GENOMIC DNA]</scope>
    <source>
        <strain evidence="1 2">LAM0015</strain>
    </source>
</reference>
<keyword evidence="2" id="KW-1185">Reference proteome</keyword>
<gene>
    <name evidence="1" type="ORF">AOX59_04170</name>
</gene>
<evidence type="ECO:0000313" key="1">
    <source>
        <dbReference type="EMBL" id="ALX47868.1"/>
    </source>
</evidence>
<evidence type="ECO:0000313" key="2">
    <source>
        <dbReference type="Proteomes" id="UP000050331"/>
    </source>
</evidence>
<dbReference type="KEGG" id="lao:AOX59_04170"/>
<name>A0A0U4E3L6_9BACI</name>
<protein>
    <submittedName>
        <fullName evidence="1">Uncharacterized protein</fullName>
    </submittedName>
</protein>
<dbReference type="OrthoDB" id="2533640at2"/>
<proteinExistence type="predicted"/>